<dbReference type="Proteomes" id="UP000548304">
    <property type="component" value="Unassembled WGS sequence"/>
</dbReference>
<dbReference type="SUPFAM" id="SSF46689">
    <property type="entry name" value="Homeodomain-like"/>
    <property type="match status" value="1"/>
</dbReference>
<dbReference type="InterPro" id="IPR009057">
    <property type="entry name" value="Homeodomain-like_sf"/>
</dbReference>
<dbReference type="InterPro" id="IPR011075">
    <property type="entry name" value="TetR_C"/>
</dbReference>
<evidence type="ECO:0000259" key="5">
    <source>
        <dbReference type="PROSITE" id="PS50977"/>
    </source>
</evidence>
<keyword evidence="3" id="KW-0804">Transcription</keyword>
<dbReference type="GO" id="GO:0000976">
    <property type="term" value="F:transcription cis-regulatory region binding"/>
    <property type="evidence" value="ECO:0007669"/>
    <property type="project" value="TreeGrafter"/>
</dbReference>
<dbReference type="GO" id="GO:0003700">
    <property type="term" value="F:DNA-binding transcription factor activity"/>
    <property type="evidence" value="ECO:0007669"/>
    <property type="project" value="TreeGrafter"/>
</dbReference>
<dbReference type="InterPro" id="IPR036271">
    <property type="entry name" value="Tet_transcr_reg_TetR-rel_C_sf"/>
</dbReference>
<feature type="domain" description="HTH tetR-type" evidence="5">
    <location>
        <begin position="66"/>
        <end position="126"/>
    </location>
</feature>
<dbReference type="InterPro" id="IPR050109">
    <property type="entry name" value="HTH-type_TetR-like_transc_reg"/>
</dbReference>
<evidence type="ECO:0000256" key="2">
    <source>
        <dbReference type="ARBA" id="ARBA00023125"/>
    </source>
</evidence>
<dbReference type="RefSeq" id="WP_179533891.1">
    <property type="nucleotide sequence ID" value="NZ_JACBYW010000001.1"/>
</dbReference>
<evidence type="ECO:0000256" key="1">
    <source>
        <dbReference type="ARBA" id="ARBA00023015"/>
    </source>
</evidence>
<evidence type="ECO:0000256" key="4">
    <source>
        <dbReference type="PROSITE-ProRule" id="PRU00335"/>
    </source>
</evidence>
<dbReference type="EMBL" id="JACBYW010000001">
    <property type="protein sequence ID" value="NYH77340.1"/>
    <property type="molecule type" value="Genomic_DNA"/>
</dbReference>
<keyword evidence="7" id="KW-1185">Reference proteome</keyword>
<evidence type="ECO:0000256" key="3">
    <source>
        <dbReference type="ARBA" id="ARBA00023163"/>
    </source>
</evidence>
<evidence type="ECO:0000313" key="7">
    <source>
        <dbReference type="Proteomes" id="UP000548304"/>
    </source>
</evidence>
<dbReference type="Gene3D" id="1.10.357.10">
    <property type="entry name" value="Tetracycline Repressor, domain 2"/>
    <property type="match status" value="1"/>
</dbReference>
<organism evidence="6 7">
    <name type="scientific">Actinopolyspora biskrensis</name>
    <dbReference type="NCBI Taxonomy" id="1470178"/>
    <lineage>
        <taxon>Bacteria</taxon>
        <taxon>Bacillati</taxon>
        <taxon>Actinomycetota</taxon>
        <taxon>Actinomycetes</taxon>
        <taxon>Actinopolysporales</taxon>
        <taxon>Actinopolysporaceae</taxon>
        <taxon>Actinopolyspora</taxon>
    </lineage>
</organism>
<dbReference type="Pfam" id="PF00440">
    <property type="entry name" value="TetR_N"/>
    <property type="match status" value="1"/>
</dbReference>
<dbReference type="InterPro" id="IPR001647">
    <property type="entry name" value="HTH_TetR"/>
</dbReference>
<dbReference type="PROSITE" id="PS50977">
    <property type="entry name" value="HTH_TETR_2"/>
    <property type="match status" value="1"/>
</dbReference>
<proteinExistence type="predicted"/>
<comment type="caution">
    <text evidence="6">The sequence shown here is derived from an EMBL/GenBank/DDBJ whole genome shotgun (WGS) entry which is preliminary data.</text>
</comment>
<dbReference type="Pfam" id="PF16925">
    <property type="entry name" value="TetR_C_13"/>
    <property type="match status" value="1"/>
</dbReference>
<dbReference type="PANTHER" id="PTHR30055:SF200">
    <property type="entry name" value="HTH-TYPE TRANSCRIPTIONAL REPRESSOR BDCR"/>
    <property type="match status" value="1"/>
</dbReference>
<dbReference type="PANTHER" id="PTHR30055">
    <property type="entry name" value="HTH-TYPE TRANSCRIPTIONAL REGULATOR RUTR"/>
    <property type="match status" value="1"/>
</dbReference>
<accession>A0A852YTB0</accession>
<feature type="DNA-binding region" description="H-T-H motif" evidence="4">
    <location>
        <begin position="89"/>
        <end position="108"/>
    </location>
</feature>
<dbReference type="AlphaFoldDB" id="A0A852YTB0"/>
<protein>
    <submittedName>
        <fullName evidence="6">AcrR family transcriptional regulator</fullName>
    </submittedName>
</protein>
<evidence type="ECO:0000313" key="6">
    <source>
        <dbReference type="EMBL" id="NYH77340.1"/>
    </source>
</evidence>
<dbReference type="PRINTS" id="PR00455">
    <property type="entry name" value="HTHTETR"/>
</dbReference>
<reference evidence="6 7" key="1">
    <citation type="submission" date="2020-07" db="EMBL/GenBank/DDBJ databases">
        <title>Genomic Encyclopedia of Type Strains, Phase III (KMG-III): the genomes of soil and plant-associated and newly described type strains.</title>
        <authorList>
            <person name="Whitman W."/>
        </authorList>
    </citation>
    <scope>NUCLEOTIDE SEQUENCE [LARGE SCALE GENOMIC DNA]</scope>
    <source>
        <strain evidence="6 7">CECT 8576</strain>
    </source>
</reference>
<gene>
    <name evidence="6" type="ORF">FHR84_000654</name>
</gene>
<sequence>MRLSTGIFTVSRSESAVTAILLDLADRFYGDLDRDGDAAQKSLSRALAAPLVRNSGYYQGMSARTNSGRERLLGAAHRLFYAHGINNVGTDTVIEEAGVAKMTLYRNFNSKDDLVAAYLQERDTWWHQKLMERINEPGQTPKEKILSFFEMFAEWVKDPDFHGCAFINAHSEHSQGPEAMKAIKSHKDSFYRILRKLVADSGAEDPDSLAEQLFVLMEGGIVVSEMSRKSSPAARARTAAEALLNGHAYE</sequence>
<keyword evidence="1" id="KW-0805">Transcription regulation</keyword>
<name>A0A852YTB0_9ACTN</name>
<dbReference type="SUPFAM" id="SSF48498">
    <property type="entry name" value="Tetracyclin repressor-like, C-terminal domain"/>
    <property type="match status" value="1"/>
</dbReference>
<keyword evidence="2 4" id="KW-0238">DNA-binding</keyword>